<dbReference type="Pfam" id="PF01347">
    <property type="entry name" value="Vitellogenin_N"/>
    <property type="match status" value="1"/>
</dbReference>
<evidence type="ECO:0000256" key="2">
    <source>
        <dbReference type="PROSITE-ProRule" id="PRU00557"/>
    </source>
</evidence>
<dbReference type="PANTHER" id="PTHR23345">
    <property type="entry name" value="VITELLOGENIN-RELATED"/>
    <property type="match status" value="1"/>
</dbReference>
<organism evidence="4 5">
    <name type="scientific">Cotesia congregata</name>
    <name type="common">Parasitoid wasp</name>
    <name type="synonym">Apanteles congregatus</name>
    <dbReference type="NCBI Taxonomy" id="51543"/>
    <lineage>
        <taxon>Eukaryota</taxon>
        <taxon>Metazoa</taxon>
        <taxon>Ecdysozoa</taxon>
        <taxon>Arthropoda</taxon>
        <taxon>Hexapoda</taxon>
        <taxon>Insecta</taxon>
        <taxon>Pterygota</taxon>
        <taxon>Neoptera</taxon>
        <taxon>Endopterygota</taxon>
        <taxon>Hymenoptera</taxon>
        <taxon>Apocrita</taxon>
        <taxon>Ichneumonoidea</taxon>
        <taxon>Braconidae</taxon>
        <taxon>Microgastrinae</taxon>
        <taxon>Cotesia</taxon>
    </lineage>
</organism>
<evidence type="ECO:0000259" key="3">
    <source>
        <dbReference type="PROSITE" id="PS51211"/>
    </source>
</evidence>
<dbReference type="SUPFAM" id="SSF56968">
    <property type="entry name" value="Lipovitellin-phosvitin complex, beta-sheet shell regions"/>
    <property type="match status" value="1"/>
</dbReference>
<feature type="domain" description="Vitellogenin" evidence="3">
    <location>
        <begin position="1"/>
        <end position="712"/>
    </location>
</feature>
<dbReference type="GO" id="GO:0005319">
    <property type="term" value="F:lipid transporter activity"/>
    <property type="evidence" value="ECO:0007669"/>
    <property type="project" value="InterPro"/>
</dbReference>
<name>A0A8J2HM99_COTCN</name>
<dbReference type="Proteomes" id="UP000786811">
    <property type="component" value="Unassembled WGS sequence"/>
</dbReference>
<dbReference type="PANTHER" id="PTHR23345:SF33">
    <property type="entry name" value="CROSSVEINLESS D"/>
    <property type="match status" value="1"/>
</dbReference>
<evidence type="ECO:0000313" key="4">
    <source>
        <dbReference type="EMBL" id="CAG5097527.1"/>
    </source>
</evidence>
<reference evidence="4" key="1">
    <citation type="submission" date="2021-04" db="EMBL/GenBank/DDBJ databases">
        <authorList>
            <person name="Chebbi M.A.C M."/>
        </authorList>
    </citation>
    <scope>NUCLEOTIDE SEQUENCE</scope>
</reference>
<gene>
    <name evidence="4" type="ORF">HICCMSTLAB_LOCUS8747</name>
</gene>
<dbReference type="Gene3D" id="2.30.230.10">
    <property type="entry name" value="Lipovitellin, beta-sheet shell regions, chain A"/>
    <property type="match status" value="1"/>
</dbReference>
<sequence>MAGYRIFLTGIFPYGKSLIFRYNSEVKADFTEVRTSASHYFIDGQFHITHDTGNQNFDRAFIVTLQNAIISLKNGNKTSEETSYPTGTSDALKVLQGPFGLIFAESGNNTIHGQCKTSYHVQPENSASKNSKIFSVMKFMSPKECSKNKLSSFNFLDVILCTLPEEENSNAASTKVYEFKIEDNNLLLQKLSTHGETSFFPFYHNFKASQVTYSTKLTLESIKPSSEYAGPTINFDSVPSTRDWSYQHTKSLYAENAATDFTEGRHVVDQNYLLNEIKEMLIDAANYFAENHIKTEEPDWQRSKVINNIREALTYLEVSSFHRIFSKIQSNTTPAKKVIKWFFITIVAQVGTDAANLFAFDIIKSKSITDLEAIETVATLPFYVRTPSENLLTQWEEFANSTKALSLNVYKAILLATATMVLRLAEVHNMQGGLSANVLSPILRGVIEVRPRVDYVRLLSIGASLRSLYFDQDNAISILWSMMANTSLPLKLRIGSYNILLQQSRTMTDFLRLHWFMTNEKNEHLYNFHITTLKGFAQSHCPCFAKMHEYSSKILELTPPHSPVSGNLTALYVIDTMNDEGDGLQIKITVVRDEDTEVPEIIYLQQFIMKNHRITSYWALYIQSDGMDNLLKSVNNDFLKFFEGPITTTFIFDFLRKFSVAMTLSKDSFLDILLFYRDQAVMVNYYDHETFNTFNNDVKELVEHFSYLDSYHIFFQNMYEEYVVSDFGVPVVFGASSPAVISLKAQTDDQVAGNLRGIASAKMWLSHDYFVAVYNPINDLWQSAEKLSVVNTDVSYQFEFKNSSDHELLQYIDPSQWDIKFKEANFVIQNQEVVSIKNNRNNQVFKIGNSIFSDEVPSTIENLNSNSVAFTDNGNDYEAELFNCQNQLTNLTNSEYIKILPRWENYDSFMFPLSSQIKNCGNIIKITPSS</sequence>
<dbReference type="SMART" id="SM00638">
    <property type="entry name" value="LPD_N"/>
    <property type="match status" value="1"/>
</dbReference>
<dbReference type="InterPro" id="IPR011030">
    <property type="entry name" value="Lipovitellin_superhlx_dom"/>
</dbReference>
<dbReference type="AlphaFoldDB" id="A0A8J2HM99"/>
<comment type="caution">
    <text evidence="2">Lacks conserved residue(s) required for the propagation of feature annotation.</text>
</comment>
<evidence type="ECO:0000313" key="5">
    <source>
        <dbReference type="Proteomes" id="UP000786811"/>
    </source>
</evidence>
<dbReference type="Gene3D" id="1.25.10.20">
    <property type="entry name" value="Vitellinogen, superhelical"/>
    <property type="match status" value="2"/>
</dbReference>
<comment type="caution">
    <text evidence="4">The sequence shown here is derived from an EMBL/GenBank/DDBJ whole genome shotgun (WGS) entry which is preliminary data.</text>
</comment>
<dbReference type="EMBL" id="CAJNRD030001121">
    <property type="protein sequence ID" value="CAG5097527.1"/>
    <property type="molecule type" value="Genomic_DNA"/>
</dbReference>
<proteinExistence type="predicted"/>
<protein>
    <recommendedName>
        <fullName evidence="3">Vitellogenin domain-containing protein</fullName>
    </recommendedName>
</protein>
<dbReference type="InterPro" id="IPR001747">
    <property type="entry name" value="Vitellogenin_N"/>
</dbReference>
<dbReference type="PROSITE" id="PS51211">
    <property type="entry name" value="VITELLOGENIN"/>
    <property type="match status" value="1"/>
</dbReference>
<accession>A0A8J2HM99</accession>
<evidence type="ECO:0000256" key="1">
    <source>
        <dbReference type="ARBA" id="ARBA00022729"/>
    </source>
</evidence>
<dbReference type="InterPro" id="IPR015816">
    <property type="entry name" value="Vitellinogen_b-sht_N"/>
</dbReference>
<dbReference type="SUPFAM" id="SSF48431">
    <property type="entry name" value="Lipovitellin-phosvitin complex, superhelical domain"/>
    <property type="match status" value="1"/>
</dbReference>
<dbReference type="InterPro" id="IPR050733">
    <property type="entry name" value="Vitellogenin/Apolipophorin"/>
</dbReference>
<keyword evidence="5" id="KW-1185">Reference proteome</keyword>
<keyword evidence="1" id="KW-0732">Signal</keyword>
<dbReference type="OrthoDB" id="5956066at2759"/>
<dbReference type="InterPro" id="IPR015819">
    <property type="entry name" value="Lipid_transp_b-sht_shell"/>
</dbReference>